<keyword evidence="2 4" id="KW-0378">Hydrolase</keyword>
<dbReference type="PIRSF" id="PIRSF038800">
    <property type="entry name" value="KYNU"/>
    <property type="match status" value="1"/>
</dbReference>
<feature type="binding site" evidence="4">
    <location>
        <begin position="178"/>
        <end position="181"/>
    </location>
    <ligand>
        <name>pyridoxal 5'-phosphate</name>
        <dbReference type="ChEBI" id="CHEBI:597326"/>
    </ligand>
</feature>
<dbReference type="PANTHER" id="PTHR14084">
    <property type="entry name" value="KYNURENINASE"/>
    <property type="match status" value="1"/>
</dbReference>
<dbReference type="OrthoDB" id="5978656at2759"/>
<feature type="binding site" evidence="4">
    <location>
        <position position="151"/>
    </location>
    <ligand>
        <name>pyridoxal 5'-phosphate</name>
        <dbReference type="ChEBI" id="CHEBI:597326"/>
    </ligand>
</feature>
<organism evidence="6 7">
    <name type="scientific">Mizuhopecten yessoensis</name>
    <name type="common">Japanese scallop</name>
    <name type="synonym">Patinopecten yessoensis</name>
    <dbReference type="NCBI Taxonomy" id="6573"/>
    <lineage>
        <taxon>Eukaryota</taxon>
        <taxon>Metazoa</taxon>
        <taxon>Spiralia</taxon>
        <taxon>Lophotrochozoa</taxon>
        <taxon>Mollusca</taxon>
        <taxon>Bivalvia</taxon>
        <taxon>Autobranchia</taxon>
        <taxon>Pteriomorphia</taxon>
        <taxon>Pectinida</taxon>
        <taxon>Pectinoidea</taxon>
        <taxon>Pectinidae</taxon>
        <taxon>Mizuhopecten</taxon>
    </lineage>
</organism>
<dbReference type="UniPathway" id="UPA00253">
    <property type="reaction ID" value="UER00329"/>
</dbReference>
<dbReference type="GO" id="GO:0019441">
    <property type="term" value="P:L-tryptophan catabolic process to kynurenine"/>
    <property type="evidence" value="ECO:0007669"/>
    <property type="project" value="TreeGrafter"/>
</dbReference>
<feature type="binding site" evidence="4">
    <location>
        <position position="266"/>
    </location>
    <ligand>
        <name>pyridoxal 5'-phosphate</name>
        <dbReference type="ChEBI" id="CHEBI:597326"/>
    </ligand>
</feature>
<evidence type="ECO:0000256" key="5">
    <source>
        <dbReference type="PIRNR" id="PIRNR038800"/>
    </source>
</evidence>
<comment type="catalytic activity">
    <reaction evidence="4 5">
        <text>L-kynurenine + H2O = anthranilate + L-alanine + H(+)</text>
        <dbReference type="Rhea" id="RHEA:16813"/>
        <dbReference type="ChEBI" id="CHEBI:15377"/>
        <dbReference type="ChEBI" id="CHEBI:15378"/>
        <dbReference type="ChEBI" id="CHEBI:16567"/>
        <dbReference type="ChEBI" id="CHEBI:57959"/>
        <dbReference type="ChEBI" id="CHEBI:57972"/>
        <dbReference type="EC" id="3.7.1.3"/>
    </reaction>
</comment>
<comment type="caution">
    <text evidence="6">The sequence shown here is derived from an EMBL/GenBank/DDBJ whole genome shotgun (WGS) entry which is preliminary data.</text>
</comment>
<dbReference type="GO" id="GO:0019805">
    <property type="term" value="P:quinolinate biosynthetic process"/>
    <property type="evidence" value="ECO:0007669"/>
    <property type="project" value="UniProtKB-UniRule"/>
</dbReference>
<evidence type="ECO:0000256" key="4">
    <source>
        <dbReference type="HAMAP-Rule" id="MF_03017"/>
    </source>
</evidence>
<name>A0A210Q102_MIZYE</name>
<protein>
    <recommendedName>
        <fullName evidence="4 5">Kynureninase</fullName>
        <ecNumber evidence="4 5">3.7.1.3</ecNumber>
    </recommendedName>
    <alternativeName>
        <fullName evidence="4">L-kynurenine hydrolase</fullName>
    </alternativeName>
</protein>
<dbReference type="GO" id="GO:0097053">
    <property type="term" value="P:L-kynurenine catabolic process"/>
    <property type="evidence" value="ECO:0007669"/>
    <property type="project" value="UniProtKB-UniRule"/>
</dbReference>
<accession>A0A210Q102</accession>
<gene>
    <name evidence="4" type="primary">KYNU</name>
    <name evidence="6" type="ORF">KP79_PYT24219</name>
</gene>
<comment type="function">
    <text evidence="4 5">Catalyzes the cleavage of L-kynurenine (L-Kyn) and L-3-hydroxykynurenine (L-3OHKyn) into anthranilic acid (AA) and 3-hydroxyanthranilic acid (3-OHAA), respectively.</text>
</comment>
<feature type="binding site" evidence="4">
    <location>
        <position position="288"/>
    </location>
    <ligand>
        <name>pyridoxal 5'-phosphate</name>
        <dbReference type="ChEBI" id="CHEBI:597326"/>
    </ligand>
</feature>
<dbReference type="InterPro" id="IPR015422">
    <property type="entry name" value="PyrdxlP-dep_Trfase_small"/>
</dbReference>
<comment type="cofactor">
    <cofactor evidence="4 5">
        <name>pyridoxal 5'-phosphate</name>
        <dbReference type="ChEBI" id="CHEBI:597326"/>
    </cofactor>
</comment>
<dbReference type="Gene3D" id="3.40.640.10">
    <property type="entry name" value="Type I PLP-dependent aspartate aminotransferase-like (Major domain)"/>
    <property type="match status" value="1"/>
</dbReference>
<evidence type="ECO:0000313" key="7">
    <source>
        <dbReference type="Proteomes" id="UP000242188"/>
    </source>
</evidence>
<comment type="caution">
    <text evidence="4">Lacks conserved residue(s) required for the propagation of feature annotation.</text>
</comment>
<comment type="subcellular location">
    <subcellularLocation>
        <location evidence="4 5">Cytoplasm</location>
    </subcellularLocation>
</comment>
<comment type="catalytic activity">
    <reaction evidence="5">
        <text>3-hydroxy-L-kynurenine + H2O = 3-hydroxyanthranilate + L-alanine + H(+)</text>
        <dbReference type="Rhea" id="RHEA:25143"/>
        <dbReference type="ChEBI" id="CHEBI:15377"/>
        <dbReference type="ChEBI" id="CHEBI:15378"/>
        <dbReference type="ChEBI" id="CHEBI:36559"/>
        <dbReference type="ChEBI" id="CHEBI:57972"/>
        <dbReference type="ChEBI" id="CHEBI:58125"/>
        <dbReference type="EC" id="3.7.1.3"/>
    </reaction>
</comment>
<dbReference type="GO" id="GO:0043420">
    <property type="term" value="P:anthranilate metabolic process"/>
    <property type="evidence" value="ECO:0007669"/>
    <property type="project" value="UniProtKB-UniRule"/>
</dbReference>
<keyword evidence="1 4" id="KW-0662">Pyridine nucleotide biosynthesis</keyword>
<dbReference type="Pfam" id="PF22580">
    <property type="entry name" value="KYNU_C"/>
    <property type="match status" value="1"/>
</dbReference>
<keyword evidence="3 4" id="KW-0663">Pyridoxal phosphate</keyword>
<comment type="pathway">
    <text evidence="4 5">Amino-acid degradation; L-kynurenine degradation; L-alanine and anthranilate from L-kynurenine: step 1/1.</text>
</comment>
<dbReference type="InterPro" id="IPR015424">
    <property type="entry name" value="PyrdxlP-dep_Trfase"/>
</dbReference>
<reference evidence="6 7" key="1">
    <citation type="journal article" date="2017" name="Nat. Ecol. Evol.">
        <title>Scallop genome provides insights into evolution of bilaterian karyotype and development.</title>
        <authorList>
            <person name="Wang S."/>
            <person name="Zhang J."/>
            <person name="Jiao W."/>
            <person name="Li J."/>
            <person name="Xun X."/>
            <person name="Sun Y."/>
            <person name="Guo X."/>
            <person name="Huan P."/>
            <person name="Dong B."/>
            <person name="Zhang L."/>
            <person name="Hu X."/>
            <person name="Sun X."/>
            <person name="Wang J."/>
            <person name="Zhao C."/>
            <person name="Wang Y."/>
            <person name="Wang D."/>
            <person name="Huang X."/>
            <person name="Wang R."/>
            <person name="Lv J."/>
            <person name="Li Y."/>
            <person name="Zhang Z."/>
            <person name="Liu B."/>
            <person name="Lu W."/>
            <person name="Hui Y."/>
            <person name="Liang J."/>
            <person name="Zhou Z."/>
            <person name="Hou R."/>
            <person name="Li X."/>
            <person name="Liu Y."/>
            <person name="Li H."/>
            <person name="Ning X."/>
            <person name="Lin Y."/>
            <person name="Zhao L."/>
            <person name="Xing Q."/>
            <person name="Dou J."/>
            <person name="Li Y."/>
            <person name="Mao J."/>
            <person name="Guo H."/>
            <person name="Dou H."/>
            <person name="Li T."/>
            <person name="Mu C."/>
            <person name="Jiang W."/>
            <person name="Fu Q."/>
            <person name="Fu X."/>
            <person name="Miao Y."/>
            <person name="Liu J."/>
            <person name="Yu Q."/>
            <person name="Li R."/>
            <person name="Liao H."/>
            <person name="Li X."/>
            <person name="Kong Y."/>
            <person name="Jiang Z."/>
            <person name="Chourrout D."/>
            <person name="Li R."/>
            <person name="Bao Z."/>
        </authorList>
    </citation>
    <scope>NUCLEOTIDE SEQUENCE [LARGE SCALE GENOMIC DNA]</scope>
    <source>
        <strain evidence="6 7">PY_sf001</strain>
    </source>
</reference>
<feature type="binding site" evidence="4">
    <location>
        <position position="263"/>
    </location>
    <ligand>
        <name>pyridoxal 5'-phosphate</name>
        <dbReference type="ChEBI" id="CHEBI:597326"/>
    </ligand>
</feature>
<dbReference type="HAMAP" id="MF_01970">
    <property type="entry name" value="Kynureninase"/>
    <property type="match status" value="1"/>
</dbReference>
<dbReference type="GO" id="GO:0030170">
    <property type="term" value="F:pyridoxal phosphate binding"/>
    <property type="evidence" value="ECO:0007669"/>
    <property type="project" value="UniProtKB-UniRule"/>
</dbReference>
<dbReference type="Proteomes" id="UP000242188">
    <property type="component" value="Unassembled WGS sequence"/>
</dbReference>
<dbReference type="AlphaFoldDB" id="A0A210Q102"/>
<feature type="binding site" evidence="4">
    <location>
        <position position="318"/>
    </location>
    <ligand>
        <name>pyridoxal 5'-phosphate</name>
        <dbReference type="ChEBI" id="CHEBI:597326"/>
    </ligand>
</feature>
<evidence type="ECO:0000256" key="1">
    <source>
        <dbReference type="ARBA" id="ARBA00022642"/>
    </source>
</evidence>
<feature type="binding site" evidence="4">
    <location>
        <position position="346"/>
    </location>
    <ligand>
        <name>pyridoxal 5'-phosphate</name>
        <dbReference type="ChEBI" id="CHEBI:597326"/>
    </ligand>
</feature>
<keyword evidence="7" id="KW-1185">Reference proteome</keyword>
<dbReference type="EMBL" id="NEDP02005283">
    <property type="protein sequence ID" value="OWF42421.1"/>
    <property type="molecule type" value="Genomic_DNA"/>
</dbReference>
<evidence type="ECO:0000313" key="6">
    <source>
        <dbReference type="EMBL" id="OWF42421.1"/>
    </source>
</evidence>
<dbReference type="FunFam" id="3.40.640.10:FF:000031">
    <property type="entry name" value="Kynureninase"/>
    <property type="match status" value="1"/>
</dbReference>
<dbReference type="EC" id="3.7.1.3" evidence="4 5"/>
<dbReference type="InterPro" id="IPR015421">
    <property type="entry name" value="PyrdxlP-dep_Trfase_major"/>
</dbReference>
<dbReference type="STRING" id="6573.A0A210Q102"/>
<dbReference type="UniPathway" id="UPA00334">
    <property type="reaction ID" value="UER00455"/>
</dbReference>
<dbReference type="SUPFAM" id="SSF53383">
    <property type="entry name" value="PLP-dependent transferases"/>
    <property type="match status" value="1"/>
</dbReference>
<dbReference type="GO" id="GO:0005737">
    <property type="term" value="C:cytoplasm"/>
    <property type="evidence" value="ECO:0007669"/>
    <property type="project" value="UniProtKB-SubCell"/>
</dbReference>
<comment type="pathway">
    <text evidence="4 5">Cofactor biosynthesis; NAD(+) biosynthesis; quinolinate from L-kynurenine: step 2/3.</text>
</comment>
<dbReference type="GO" id="GO:0030429">
    <property type="term" value="F:kynureninase activity"/>
    <property type="evidence" value="ECO:0007669"/>
    <property type="project" value="UniProtKB-UniRule"/>
</dbReference>
<dbReference type="PANTHER" id="PTHR14084:SF0">
    <property type="entry name" value="KYNURENINASE"/>
    <property type="match status" value="1"/>
</dbReference>
<evidence type="ECO:0000256" key="2">
    <source>
        <dbReference type="ARBA" id="ARBA00022801"/>
    </source>
</evidence>
<dbReference type="InterPro" id="IPR010111">
    <property type="entry name" value="Kynureninase"/>
</dbReference>
<dbReference type="NCBIfam" id="TIGR01814">
    <property type="entry name" value="kynureninase"/>
    <property type="match status" value="1"/>
</dbReference>
<proteinExistence type="inferred from homology"/>
<comment type="similarity">
    <text evidence="4 5">Belongs to the kynureninase family.</text>
</comment>
<evidence type="ECO:0000256" key="3">
    <source>
        <dbReference type="ARBA" id="ARBA00022898"/>
    </source>
</evidence>
<dbReference type="Gene3D" id="3.90.1150.10">
    <property type="entry name" value="Aspartate Aminotransferase, domain 1"/>
    <property type="match status" value="1"/>
</dbReference>
<sequence>MSDRGNSDIITHKKIGSGHPYNDLKQIAKIHQCDMSSVEFAKRLDEQDVLRDRRHEFCLPKMKDIPGVDHSLVDSGSDCLYFAANSLGLCPKKTREYIDMELLKWAKLGAHGYTDHATGLPWATCDEDLESDMATLVGGIPGEVAIMNGLSVNLHLLLTSFYRPTPHRHKIICESQAFPSDNYAYQSQISLHGYDPITSLICVEPRKGEMNLRTDDILAMIEKEGESVAVICFGGAQFLTGQVLDMQAITEAGHNKGCYVGFDIAHAVGNVPLYLHDWKVDFACWCTYKYINASAGCLGCIFLHRTHEQNDFPKLLGWWGQKIESRFIMDNNMNLTPGARGYRVTNPPPLLCASLRASLQIFNKTTMGEIRTKSKLMIAYMEYLILLRNKCSTNKPLTSVINIITPSDPEQRGNQMSITFPNQDVAAIFKELEKRGVVCTIRKSSVIRFAIAPLFNSFGDVHRLMTCLDQALMAVNAK</sequence>
<feature type="modified residue" description="N6-(pyridoxal phosphate)lysine" evidence="4">
    <location>
        <position position="289"/>
    </location>
</feature>
<keyword evidence="4 5" id="KW-0963">Cytoplasm</keyword>
<comment type="subunit">
    <text evidence="4 5">Homodimer.</text>
</comment>
<feature type="binding site" evidence="4">
    <location>
        <position position="150"/>
    </location>
    <ligand>
        <name>pyridoxal 5'-phosphate</name>
        <dbReference type="ChEBI" id="CHEBI:597326"/>
    </ligand>
</feature>
<dbReference type="GO" id="GO:0034354">
    <property type="term" value="P:'de novo' NAD+ biosynthetic process from L-tryptophan"/>
    <property type="evidence" value="ECO:0007669"/>
    <property type="project" value="UniProtKB-UniRule"/>
</dbReference>